<evidence type="ECO:0008006" key="3">
    <source>
        <dbReference type="Google" id="ProtNLM"/>
    </source>
</evidence>
<evidence type="ECO:0000313" key="2">
    <source>
        <dbReference type="Proteomes" id="UP000005532"/>
    </source>
</evidence>
<dbReference type="EMBL" id="ACQL01000023">
    <property type="protein sequence ID" value="EER48160.1"/>
    <property type="molecule type" value="Genomic_DNA"/>
</dbReference>
<evidence type="ECO:0000313" key="1">
    <source>
        <dbReference type="EMBL" id="EER48160.1"/>
    </source>
</evidence>
<comment type="caution">
    <text evidence="1">The sequence shown here is derived from an EMBL/GenBank/DDBJ whole genome shotgun (WGS) entry which is preliminary data.</text>
</comment>
<gene>
    <name evidence="1" type="ORF">AM305_04508</name>
</gene>
<protein>
    <recommendedName>
        <fullName evidence="3">Abortive infection bacteriophage resistance protein</fullName>
    </recommendedName>
</protein>
<reference evidence="1 2" key="1">
    <citation type="journal article" date="2010" name="Vet. Microbiol.">
        <title>Production of haemolysins by strains of the Actinobacillus minor/porcitonsillarum complex.</title>
        <authorList>
            <person name="Arya G."/>
            <person name="Niven D.F."/>
        </authorList>
    </citation>
    <scope>NUCLEOTIDE SEQUENCE [LARGE SCALE GENOMIC DNA]</scope>
    <source>
        <strain evidence="1 2">NM305</strain>
    </source>
</reference>
<dbReference type="AlphaFoldDB" id="C5RYX3"/>
<dbReference type="RefSeq" id="WP_005822132.1">
    <property type="nucleotide sequence ID" value="NZ_ACQL01000023.1"/>
</dbReference>
<dbReference type="Proteomes" id="UP000005532">
    <property type="component" value="Unassembled WGS sequence"/>
</dbReference>
<name>C5RYX3_9PAST</name>
<dbReference type="eggNOG" id="COG4823">
    <property type="taxonomic scope" value="Bacteria"/>
</dbReference>
<organism evidence="1 2">
    <name type="scientific">Actinobacillus minor NM305</name>
    <dbReference type="NCBI Taxonomy" id="637911"/>
    <lineage>
        <taxon>Bacteria</taxon>
        <taxon>Pseudomonadati</taxon>
        <taxon>Pseudomonadota</taxon>
        <taxon>Gammaproteobacteria</taxon>
        <taxon>Pasteurellales</taxon>
        <taxon>Pasteurellaceae</taxon>
        <taxon>Actinobacillus</taxon>
    </lineage>
</organism>
<dbReference type="Pfam" id="PF07751">
    <property type="entry name" value="Abi_2"/>
    <property type="match status" value="1"/>
</dbReference>
<accession>C5RYX3</accession>
<proteinExistence type="predicted"/>
<sequence length="161" mass="18942">MYKLYIFDKKLRLLLLDIIERLEINIRTIIAHEIAKQFNIDENTLRNWLNEINIIRNLSAHHSRVWNKSFTDIAIPDFSNPNLSKFKKANAYFSKVALEQKARSRIFGRIAVLWYLVSQTSKNYHWLDKFGELLKDFPDVPNAKIELMGISDSNLALIYNS</sequence>
<dbReference type="InterPro" id="IPR011664">
    <property type="entry name" value="Abi_system_AbiD/AbiF-like"/>
</dbReference>